<gene>
    <name evidence="1" type="ORF">JOH49_004088</name>
</gene>
<comment type="caution">
    <text evidence="1">The sequence shown here is derived from an EMBL/GenBank/DDBJ whole genome shotgun (WGS) entry which is preliminary data.</text>
</comment>
<name>A0A8I2C113_BRAEL</name>
<sequence>MSIEHISLRLIGIGPMLMRNSRLGDPLDPLAKQIEAVTGKSERTEADHLRVAELEFHGSLYLHNGAPCLPANMIKSVCVDGAKPTKMGNTTKAAFRADGPALLHYDGPKTAPELWKDERFRYRTTVRIRRTGSLTVRTRPMFDGWSAVIHGTFLTSLLDREDIVAFYRVAGLYGLGDYTPEFGRFQVEEVVK</sequence>
<reference evidence="1" key="1">
    <citation type="submission" date="2021-02" db="EMBL/GenBank/DDBJ databases">
        <title>Genomic Encyclopedia of Type Strains, Phase IV (KMG-V): Genome sequencing to study the core and pangenomes of soil and plant-associated prokaryotes.</title>
        <authorList>
            <person name="Whitman W."/>
        </authorList>
    </citation>
    <scope>NUCLEOTIDE SEQUENCE</scope>
    <source>
        <strain evidence="1">USDA 406</strain>
    </source>
</reference>
<protein>
    <submittedName>
        <fullName evidence="1">Uncharacterized protein</fullName>
    </submittedName>
</protein>
<dbReference type="Proteomes" id="UP000673383">
    <property type="component" value="Unassembled WGS sequence"/>
</dbReference>
<evidence type="ECO:0000313" key="1">
    <source>
        <dbReference type="EMBL" id="MBP1294335.1"/>
    </source>
</evidence>
<dbReference type="RefSeq" id="WP_172646906.1">
    <property type="nucleotide sequence ID" value="NZ_JAFICZ010000001.1"/>
</dbReference>
<dbReference type="EMBL" id="JAFICZ010000001">
    <property type="protein sequence ID" value="MBP1294335.1"/>
    <property type="molecule type" value="Genomic_DNA"/>
</dbReference>
<proteinExistence type="predicted"/>
<evidence type="ECO:0000313" key="2">
    <source>
        <dbReference type="Proteomes" id="UP000673383"/>
    </source>
</evidence>
<organism evidence="1 2">
    <name type="scientific">Bradyrhizobium elkanii</name>
    <dbReference type="NCBI Taxonomy" id="29448"/>
    <lineage>
        <taxon>Bacteria</taxon>
        <taxon>Pseudomonadati</taxon>
        <taxon>Pseudomonadota</taxon>
        <taxon>Alphaproteobacteria</taxon>
        <taxon>Hyphomicrobiales</taxon>
        <taxon>Nitrobacteraceae</taxon>
        <taxon>Bradyrhizobium</taxon>
    </lineage>
</organism>
<accession>A0A8I2C113</accession>
<dbReference type="AlphaFoldDB" id="A0A8I2C113"/>